<proteinExistence type="predicted"/>
<evidence type="ECO:0000313" key="2">
    <source>
        <dbReference type="EMBL" id="KAJ8100440.1"/>
    </source>
</evidence>
<keyword evidence="1" id="KW-0472">Membrane</keyword>
<dbReference type="GeneID" id="80882723"/>
<evidence type="ECO:0000256" key="1">
    <source>
        <dbReference type="SAM" id="Phobius"/>
    </source>
</evidence>
<reference evidence="2" key="1">
    <citation type="submission" date="2023-03" db="EMBL/GenBank/DDBJ databases">
        <title>Near-Complete genome sequence of Lipomyces tetrasporous NRRL Y-64009, an oleaginous yeast capable of growing on lignocellulosic hydrolysates.</title>
        <authorList>
            <consortium name="Lawrence Berkeley National Laboratory"/>
            <person name="Jagtap S.S."/>
            <person name="Liu J.-J."/>
            <person name="Walukiewicz H.E."/>
            <person name="Pangilinan J."/>
            <person name="Lipzen A."/>
            <person name="Ahrendt S."/>
            <person name="Koriabine M."/>
            <person name="Cobaugh K."/>
            <person name="Salamov A."/>
            <person name="Yoshinaga Y."/>
            <person name="Ng V."/>
            <person name="Daum C."/>
            <person name="Grigoriev I.V."/>
            <person name="Slininger P.J."/>
            <person name="Dien B.S."/>
            <person name="Jin Y.-S."/>
            <person name="Rao C.V."/>
        </authorList>
    </citation>
    <scope>NUCLEOTIDE SEQUENCE</scope>
    <source>
        <strain evidence="2">NRRL Y-64009</strain>
    </source>
</reference>
<keyword evidence="1" id="KW-0812">Transmembrane</keyword>
<gene>
    <name evidence="2" type="ORF">POJ06DRAFT_252702</name>
</gene>
<dbReference type="AlphaFoldDB" id="A0AAD7QSA6"/>
<dbReference type="EMBL" id="JARPMG010000005">
    <property type="protein sequence ID" value="KAJ8100440.1"/>
    <property type="molecule type" value="Genomic_DNA"/>
</dbReference>
<name>A0AAD7QSA6_9ASCO</name>
<feature type="transmembrane region" description="Helical" evidence="1">
    <location>
        <begin position="79"/>
        <end position="96"/>
    </location>
</feature>
<protein>
    <submittedName>
        <fullName evidence="2">Uncharacterized protein</fullName>
    </submittedName>
</protein>
<dbReference type="RefSeq" id="XP_056043890.1">
    <property type="nucleotide sequence ID" value="XM_056187557.1"/>
</dbReference>
<keyword evidence="1" id="KW-1133">Transmembrane helix</keyword>
<feature type="transmembrane region" description="Helical" evidence="1">
    <location>
        <begin position="160"/>
        <end position="179"/>
    </location>
</feature>
<dbReference type="Proteomes" id="UP001217417">
    <property type="component" value="Unassembled WGS sequence"/>
</dbReference>
<evidence type="ECO:0000313" key="3">
    <source>
        <dbReference type="Proteomes" id="UP001217417"/>
    </source>
</evidence>
<organism evidence="2 3">
    <name type="scientific">Lipomyces tetrasporus</name>
    <dbReference type="NCBI Taxonomy" id="54092"/>
    <lineage>
        <taxon>Eukaryota</taxon>
        <taxon>Fungi</taxon>
        <taxon>Dikarya</taxon>
        <taxon>Ascomycota</taxon>
        <taxon>Saccharomycotina</taxon>
        <taxon>Lipomycetes</taxon>
        <taxon>Lipomycetales</taxon>
        <taxon>Lipomycetaceae</taxon>
        <taxon>Lipomyces</taxon>
    </lineage>
</organism>
<accession>A0AAD7QSA6</accession>
<sequence>MSHLRKAWKKRFPEIDHSDSEGSDIVYLDEQQQDELIDSLRLENETINLRYRTAFTIITLAQTPVFLLHPVLKYQGKHILTILTLSSLLVTAFIMHTTPVSMSALSAAIAADAANADLFAPSPRFRLANVQIIILLNAVLGGLIAGIACMKFSPLIGIDYIWFSPLGSIVAVVLVRGWMRECDVESLEQFRYKYKGA</sequence>
<keyword evidence="3" id="KW-1185">Reference proteome</keyword>
<feature type="transmembrane region" description="Helical" evidence="1">
    <location>
        <begin position="132"/>
        <end position="154"/>
    </location>
</feature>
<comment type="caution">
    <text evidence="2">The sequence shown here is derived from an EMBL/GenBank/DDBJ whole genome shotgun (WGS) entry which is preliminary data.</text>
</comment>